<dbReference type="PANTHER" id="PTHR45641">
    <property type="entry name" value="TETRATRICOPEPTIDE REPEAT PROTEIN (AFU_ORTHOLOGUE AFUA_6G03870)"/>
    <property type="match status" value="1"/>
</dbReference>
<sequence>MATADDGRNSPREGQHKKDLPPLHPRPTSSQIGNNSLKAKQTFLEYKSENKKIEDQSQLKTIPSTNRDERRKSKMNFDYSARKGDDPTEMPTQTNENYDMEHQDNSLPLKIFDGTKKAISDVSEQSRSYFWMRRIKEIFLQMGTTNEPFVDFDMSIARSDMLTTCDVYIRNDFSKLKKKGNSSSEDLDERGLIQKIEDSLKQLRNTEALLLDKNSKDGVVANLRAFTEQLMSNIRLLEHSVNDVEGHLQKSIQSKDTIDGIRKALRALPKESKSQLKIRQEWDMKKLYSEVFKTSYTRNDLRALAQKAELKPVKKGNDEPNFRNAIWWYSCNEASIYYQINSILKLENFELLMAYRYYLSDLCKMIEYIYNNEQSQSGRVNTYYRAASISLERLEQMKKSLEEKKKGQVISMGGFTSTTTNLDIAKRYARTQSLSSGNVRVLFQIKVEPNKPCAAHAYIGQISFHPEEEEMLFSMGSTFSVDKIEDPGFSDTEQQVSCPVTYFTVLFHTSYFLQKDKVKSANPRKEEVNYYTIHTTACDVDKALIDDIRAKVQECSASQLSVLLARYMLELGESRAARKYLTELCNESTGILKDDPALPSIYNCLGMTFFRQNLHADAIEYYKKALDCQARIGYSNNNALAEIHNNIGLSYIGLKLMDEAQAMLEEAERIQLREPITTRAHLASIYANIAYVHYAKKGAERNLEESENYFEKALRIYQKTTSKITHDAIERTLLKAECYSNYGHLLSVQKADNAQERYNEALKIYKSILPEEDPKLLRAYMNIMMEHAHHQSYEKVIELYEDTLVNALINKQAENLFALDKVVTLDDLIVLIQIVGACYIQHGQQFFKAICTWTRAYELERKAKLVQVLSPFEVSMSQWSRKLIDIAYNKAYAFFMSDQVQMPKNDEERREPARAVSGRAKSAKKTEQKWPTIQFSRGFMCYKRYQCKDAIKYLKETMKENDNFHANLLLAEMFEATHDFKRAEETYTNSLKKIQAMKDLSLLIEVSIARIHCFEDDREAAIEGLKQLETMLNAADNDTTLISLKVIVYDMIADNYLKQSKYPKAITYANKNSIPLKMLSLSQYHPSLAKNHVLVAQAYIGRELYSDAIKYFENAVEIQRLNLASDHLEIKLVYYQMGDVHCMMNQLDQAHEKYEFAENDISEDNDEDDTDTDTGYDQRRLLARVSMNQHLATVYGQRSGLETAEADARLADMTTAIEKYSESIDILKDLYPFDTSIQPLDILTLVERLKQLAFCHEHLADAMALDGSDEAESTYKEALAIQAKLFQHADTNRGEIIRKIGRYYEQNQSDQETAISYYQEAVNESLESAATITTYYTLGRLTVEWKEDSDAASAYYNEAYKLIDEDNTILKAIMREKCPTIQDSSHSEGDDKVVQESSENKRGEDTTENAENTLEPSERLNDDTVYKNAEAYQQLDDSQSLIAYCQSFIEGNSESDTTADFKMPDYDEIESDQPIFIKILTEILFACVEQLRPYEIVDHEKVIMRKLADAYLHWAQALKTSGEYNEAIEKYFKSFMLYQKCIEATPTNTKLIEFVEKLVKNEFLDPMTLVSEYVLISPLEGTRLWLQVAAAYRHEEYDGEDSSSPVDNAIEACSKALENATKLTPTLKSACHYAMLRIYRDLRYADDDGKAFIEKIAKDGDYKTRQDHITVFDQRLLSQWVRDFINEYNERSEDDEISSKLADKFFLPSLEDAMNEKQSSLQCLGDTLTVMKDYQGAVAYWEWIISECESFYSRTIKFIIYDKEKTISQVFNEIQKLEGNSHEYMQRLVASHVQLARYYIEAGERLNVSTTDTVDYFESATSQCQMAIKLRPQISRDWKPENVELQQLLKETEKKLAEAKTKAEEEEENEDDEDDDDDDEDDDNNED</sequence>
<dbReference type="InterPro" id="IPR019734">
    <property type="entry name" value="TPR_rpt"/>
</dbReference>
<keyword evidence="4" id="KW-0175">Coiled coil</keyword>
<evidence type="ECO:0000313" key="8">
    <source>
        <dbReference type="Proteomes" id="UP000663887"/>
    </source>
</evidence>
<feature type="compositionally biased region" description="Basic and acidic residues" evidence="5">
    <location>
        <begin position="46"/>
        <end position="57"/>
    </location>
</feature>
<feature type="compositionally biased region" description="Acidic residues" evidence="5">
    <location>
        <begin position="1864"/>
        <end position="1887"/>
    </location>
</feature>
<proteinExistence type="predicted"/>
<dbReference type="InterPro" id="IPR003540">
    <property type="entry name" value="ADP-ribosyltransferase"/>
</dbReference>
<evidence type="ECO:0000256" key="1">
    <source>
        <dbReference type="ARBA" id="ARBA00022737"/>
    </source>
</evidence>
<feature type="repeat" description="TPR" evidence="3">
    <location>
        <begin position="1089"/>
        <end position="1122"/>
    </location>
</feature>
<dbReference type="Pfam" id="PF13424">
    <property type="entry name" value="TPR_12"/>
    <property type="match status" value="2"/>
</dbReference>
<keyword evidence="2 3" id="KW-0802">TPR repeat</keyword>
<dbReference type="SUPFAM" id="SSF48452">
    <property type="entry name" value="TPR-like"/>
    <property type="match status" value="4"/>
</dbReference>
<dbReference type="Proteomes" id="UP000663887">
    <property type="component" value="Unassembled WGS sequence"/>
</dbReference>
<dbReference type="PROSITE" id="PS51996">
    <property type="entry name" value="TR_MART"/>
    <property type="match status" value="1"/>
</dbReference>
<feature type="region of interest" description="Disordered" evidence="5">
    <location>
        <begin position="1855"/>
        <end position="1887"/>
    </location>
</feature>
<feature type="compositionally biased region" description="Polar residues" evidence="5">
    <location>
        <begin position="27"/>
        <end position="39"/>
    </location>
</feature>
<reference evidence="7" key="1">
    <citation type="submission" date="2021-02" db="EMBL/GenBank/DDBJ databases">
        <authorList>
            <person name="Nowell W R."/>
        </authorList>
    </citation>
    <scope>NUCLEOTIDE SEQUENCE</scope>
</reference>
<name>A0A816TDK1_9BILA</name>
<feature type="region of interest" description="Disordered" evidence="5">
    <location>
        <begin position="1380"/>
        <end position="1422"/>
    </location>
</feature>
<evidence type="ECO:0000256" key="4">
    <source>
        <dbReference type="SAM" id="Coils"/>
    </source>
</evidence>
<gene>
    <name evidence="7" type="ORF">XDN619_LOCUS16577</name>
</gene>
<organism evidence="7 8">
    <name type="scientific">Rotaria magnacalcarata</name>
    <dbReference type="NCBI Taxonomy" id="392030"/>
    <lineage>
        <taxon>Eukaryota</taxon>
        <taxon>Metazoa</taxon>
        <taxon>Spiralia</taxon>
        <taxon>Gnathifera</taxon>
        <taxon>Rotifera</taxon>
        <taxon>Eurotatoria</taxon>
        <taxon>Bdelloidea</taxon>
        <taxon>Philodinida</taxon>
        <taxon>Philodinidae</taxon>
        <taxon>Rotaria</taxon>
    </lineage>
</organism>
<dbReference type="Gene3D" id="3.90.176.10">
    <property type="entry name" value="Toxin ADP-ribosyltransferase, Chain A, domain 1"/>
    <property type="match status" value="1"/>
</dbReference>
<feature type="region of interest" description="Disordered" evidence="5">
    <location>
        <begin position="1"/>
        <end position="92"/>
    </location>
</feature>
<accession>A0A816TDK1</accession>
<dbReference type="SMART" id="SM00028">
    <property type="entry name" value="TPR"/>
    <property type="match status" value="7"/>
</dbReference>
<evidence type="ECO:0000313" key="7">
    <source>
        <dbReference type="EMBL" id="CAF2090944.1"/>
    </source>
</evidence>
<evidence type="ECO:0000259" key="6">
    <source>
        <dbReference type="Pfam" id="PF03496"/>
    </source>
</evidence>
<dbReference type="SUPFAM" id="SSF56399">
    <property type="entry name" value="ADP-ribosylation"/>
    <property type="match status" value="1"/>
</dbReference>
<evidence type="ECO:0000256" key="2">
    <source>
        <dbReference type="ARBA" id="ARBA00022803"/>
    </source>
</evidence>
<dbReference type="PANTHER" id="PTHR45641:SF19">
    <property type="entry name" value="NEPHROCYSTIN-3"/>
    <property type="match status" value="1"/>
</dbReference>
<protein>
    <recommendedName>
        <fullName evidence="6">ADP ribosyltransferase domain-containing protein</fullName>
    </recommendedName>
</protein>
<dbReference type="EMBL" id="CAJNRG010007058">
    <property type="protein sequence ID" value="CAF2090944.1"/>
    <property type="molecule type" value="Genomic_DNA"/>
</dbReference>
<feature type="coiled-coil region" evidence="4">
    <location>
        <begin position="1140"/>
        <end position="1167"/>
    </location>
</feature>
<dbReference type="InterPro" id="IPR011990">
    <property type="entry name" value="TPR-like_helical_dom_sf"/>
</dbReference>
<evidence type="ECO:0000256" key="3">
    <source>
        <dbReference type="PROSITE-ProRule" id="PRU00339"/>
    </source>
</evidence>
<feature type="compositionally biased region" description="Basic and acidic residues" evidence="5">
    <location>
        <begin position="1"/>
        <end position="21"/>
    </location>
</feature>
<dbReference type="PROSITE" id="PS50005">
    <property type="entry name" value="TPR"/>
    <property type="match status" value="2"/>
</dbReference>
<evidence type="ECO:0000256" key="5">
    <source>
        <dbReference type="SAM" id="MobiDB-lite"/>
    </source>
</evidence>
<dbReference type="Pfam" id="PF03496">
    <property type="entry name" value="ADPrib_exo_Tox"/>
    <property type="match status" value="1"/>
</dbReference>
<feature type="compositionally biased region" description="Basic and acidic residues" evidence="5">
    <location>
        <begin position="1385"/>
        <end position="1405"/>
    </location>
</feature>
<keyword evidence="1" id="KW-0677">Repeat</keyword>
<dbReference type="GO" id="GO:0005576">
    <property type="term" value="C:extracellular region"/>
    <property type="evidence" value="ECO:0007669"/>
    <property type="project" value="InterPro"/>
</dbReference>
<dbReference type="Gene3D" id="1.25.40.10">
    <property type="entry name" value="Tetratricopeptide repeat domain"/>
    <property type="match status" value="6"/>
</dbReference>
<comment type="caution">
    <text evidence="7">The sequence shown here is derived from an EMBL/GenBank/DDBJ whole genome shotgun (WGS) entry which is preliminary data.</text>
</comment>
<feature type="domain" description="ADP ribosyltransferase" evidence="6">
    <location>
        <begin position="395"/>
        <end position="488"/>
    </location>
</feature>
<feature type="coiled-coil region" evidence="4">
    <location>
        <begin position="384"/>
        <end position="411"/>
    </location>
</feature>
<dbReference type="SUPFAM" id="SSF81901">
    <property type="entry name" value="HCP-like"/>
    <property type="match status" value="1"/>
</dbReference>
<feature type="repeat" description="TPR" evidence="3">
    <location>
        <begin position="599"/>
        <end position="632"/>
    </location>
</feature>